<dbReference type="EMBL" id="DF968243">
    <property type="protein sequence ID" value="GAP47915.1"/>
    <property type="molecule type" value="Genomic_DNA"/>
</dbReference>
<dbReference type="AlphaFoldDB" id="A0A0K8PJ51"/>
<sequence>MFSAPSASAANTFCVYTTDAFRGGQACWTPNGDKLEGCDMEADGLRPRVEMTYPGGSVSFQVFGGNGKCRETAKNLPEGTRVTVKVCLKKGDAGREVYCNSESGTA</sequence>
<reference evidence="1" key="1">
    <citation type="journal article" date="2015" name="Genome Announc.">
        <title>Draft Genome Sequence of Thiostrepton-Producing Streptomyces azureus ATCC 14921.</title>
        <authorList>
            <person name="Sakihara K."/>
            <person name="Maeda J."/>
            <person name="Tashiro K."/>
            <person name="Fujino Y."/>
            <person name="Kuhara S."/>
            <person name="Ohshima T."/>
            <person name="Ogata S."/>
            <person name="Doi K."/>
        </authorList>
    </citation>
    <scope>NUCLEOTIDE SEQUENCE [LARGE SCALE GENOMIC DNA]</scope>
    <source>
        <strain evidence="1">ATCC14921</strain>
    </source>
</reference>
<organism evidence="1 2">
    <name type="scientific">Streptomyces azureus</name>
    <dbReference type="NCBI Taxonomy" id="146537"/>
    <lineage>
        <taxon>Bacteria</taxon>
        <taxon>Bacillati</taxon>
        <taxon>Actinomycetota</taxon>
        <taxon>Actinomycetes</taxon>
        <taxon>Kitasatosporales</taxon>
        <taxon>Streptomycetaceae</taxon>
        <taxon>Streptomyces</taxon>
    </lineage>
</organism>
<name>A0A0K8PJ51_STRAJ</name>
<dbReference type="PATRIC" id="fig|146537.3.peg.2798"/>
<keyword evidence="2" id="KW-1185">Reference proteome</keyword>
<gene>
    <name evidence="1" type="ORF">SAZU_2652</name>
</gene>
<protein>
    <submittedName>
        <fullName evidence="1">Uncharacterized protein</fullName>
    </submittedName>
</protein>
<evidence type="ECO:0000313" key="1">
    <source>
        <dbReference type="EMBL" id="GAP47915.1"/>
    </source>
</evidence>
<evidence type="ECO:0000313" key="2">
    <source>
        <dbReference type="Proteomes" id="UP000053859"/>
    </source>
</evidence>
<proteinExistence type="predicted"/>
<dbReference type="Proteomes" id="UP000053859">
    <property type="component" value="Unassembled WGS sequence"/>
</dbReference>
<accession>A0A0K8PJ51</accession>